<accession>A0A6L6YID5</accession>
<dbReference type="HAMAP" id="MF_00131">
    <property type="entry name" value="Trp_synth_alpha"/>
    <property type="match status" value="1"/>
</dbReference>
<comment type="function">
    <text evidence="8">The alpha subunit is responsible for the aldol cleavage of indoleglycerol phosphate to indole and glyceraldehyde 3-phosphate.</text>
</comment>
<dbReference type="UniPathway" id="UPA00035">
    <property type="reaction ID" value="UER00044"/>
</dbReference>
<dbReference type="PANTHER" id="PTHR43406:SF1">
    <property type="entry name" value="TRYPTOPHAN SYNTHASE ALPHA CHAIN, CHLOROPLASTIC"/>
    <property type="match status" value="1"/>
</dbReference>
<dbReference type="Proteomes" id="UP000472580">
    <property type="component" value="Unassembled WGS sequence"/>
</dbReference>
<dbReference type="CDD" id="cd04724">
    <property type="entry name" value="Tryptophan_synthase_alpha"/>
    <property type="match status" value="1"/>
</dbReference>
<comment type="catalytic activity">
    <reaction evidence="7 8">
        <text>(1S,2R)-1-C-(indol-3-yl)glycerol 3-phosphate + L-serine = D-glyceraldehyde 3-phosphate + L-tryptophan + H2O</text>
        <dbReference type="Rhea" id="RHEA:10532"/>
        <dbReference type="ChEBI" id="CHEBI:15377"/>
        <dbReference type="ChEBI" id="CHEBI:33384"/>
        <dbReference type="ChEBI" id="CHEBI:57912"/>
        <dbReference type="ChEBI" id="CHEBI:58866"/>
        <dbReference type="ChEBI" id="CHEBI:59776"/>
        <dbReference type="EC" id="4.2.1.20"/>
    </reaction>
</comment>
<feature type="active site" description="Proton acceptor" evidence="8">
    <location>
        <position position="44"/>
    </location>
</feature>
<dbReference type="EMBL" id="WSRP01000022">
    <property type="protein sequence ID" value="MVX57124.1"/>
    <property type="molecule type" value="Genomic_DNA"/>
</dbReference>
<keyword evidence="3 8" id="KW-0028">Amino-acid biosynthesis</keyword>
<dbReference type="AlphaFoldDB" id="A0A6L6YID5"/>
<comment type="subunit">
    <text evidence="2 8">Tetramer of two alpha and two beta chains.</text>
</comment>
<comment type="similarity">
    <text evidence="8 9">Belongs to the TrpA family.</text>
</comment>
<evidence type="ECO:0000256" key="3">
    <source>
        <dbReference type="ARBA" id="ARBA00022605"/>
    </source>
</evidence>
<dbReference type="InterPro" id="IPR013785">
    <property type="entry name" value="Aldolase_TIM"/>
</dbReference>
<dbReference type="NCBIfam" id="TIGR00262">
    <property type="entry name" value="trpA"/>
    <property type="match status" value="1"/>
</dbReference>
<evidence type="ECO:0000256" key="2">
    <source>
        <dbReference type="ARBA" id="ARBA00011270"/>
    </source>
</evidence>
<sequence>MNNIAQTFKNGKVLIPYITCGDPDLAVTADVIKTVDQTGADIIELGIPFSDPAGEPPIAQRASARALKGGVTTDKVFSMAEKLQSEIKAPFVIMTYANVVFGYGTERFLKRCQETGIKGLLLPDVPFEEKDDFAPLCRKYGVELISMLSTSSGKRVPKIASEAEGFLYGIAAPDATNSEEDVCSKLKAMVCEAKDANPQIPCCIDANGLELEQIQEVLQFADGIVIGAPLLQLLEEKGAEAVNPIREYIGRLKQVMG</sequence>
<name>A0A6L6YID5_9BURK</name>
<dbReference type="InterPro" id="IPR002028">
    <property type="entry name" value="Trp_synthase_suA"/>
</dbReference>
<keyword evidence="5 8" id="KW-0057">Aromatic amino acid biosynthesis</keyword>
<dbReference type="GO" id="GO:0004834">
    <property type="term" value="F:tryptophan synthase activity"/>
    <property type="evidence" value="ECO:0007669"/>
    <property type="project" value="UniProtKB-UniRule"/>
</dbReference>
<proteinExistence type="inferred from homology"/>
<keyword evidence="11" id="KW-1185">Reference proteome</keyword>
<evidence type="ECO:0000256" key="4">
    <source>
        <dbReference type="ARBA" id="ARBA00022822"/>
    </source>
</evidence>
<evidence type="ECO:0000313" key="10">
    <source>
        <dbReference type="EMBL" id="MVX57124.1"/>
    </source>
</evidence>
<comment type="caution">
    <text evidence="10">The sequence shown here is derived from an EMBL/GenBank/DDBJ whole genome shotgun (WGS) entry which is preliminary data.</text>
</comment>
<keyword evidence="4 8" id="KW-0822">Tryptophan biosynthesis</keyword>
<gene>
    <name evidence="8 10" type="primary">trpA</name>
    <name evidence="10" type="ORF">E5987_07875</name>
</gene>
<dbReference type="RefSeq" id="WP_160335551.1">
    <property type="nucleotide sequence ID" value="NZ_WSRP01000022.1"/>
</dbReference>
<dbReference type="InterPro" id="IPR011060">
    <property type="entry name" value="RibuloseP-bd_barrel"/>
</dbReference>
<evidence type="ECO:0000313" key="11">
    <source>
        <dbReference type="Proteomes" id="UP000472580"/>
    </source>
</evidence>
<keyword evidence="6 8" id="KW-0456">Lyase</keyword>
<comment type="pathway">
    <text evidence="1 8">Amino-acid biosynthesis; L-tryptophan biosynthesis; L-tryptophan from chorismate: step 5/5.</text>
</comment>
<organism evidence="10 11">
    <name type="scientific">Parasutterella muris</name>
    <dbReference type="NCBI Taxonomy" id="2565572"/>
    <lineage>
        <taxon>Bacteria</taxon>
        <taxon>Pseudomonadati</taxon>
        <taxon>Pseudomonadota</taxon>
        <taxon>Betaproteobacteria</taxon>
        <taxon>Burkholderiales</taxon>
        <taxon>Sutterellaceae</taxon>
        <taxon>Parasutterella</taxon>
    </lineage>
</organism>
<feature type="active site" description="Proton acceptor" evidence="8">
    <location>
        <position position="55"/>
    </location>
</feature>
<reference evidence="10 11" key="1">
    <citation type="submission" date="2019-12" db="EMBL/GenBank/DDBJ databases">
        <title>Microbes associate with the intestines of laboratory mice.</title>
        <authorList>
            <person name="Navarre W."/>
            <person name="Wong E."/>
        </authorList>
    </citation>
    <scope>NUCLEOTIDE SEQUENCE [LARGE SCALE GENOMIC DNA]</scope>
    <source>
        <strain evidence="10 11">NM82_D38</strain>
    </source>
</reference>
<dbReference type="Pfam" id="PF00290">
    <property type="entry name" value="Trp_syntA"/>
    <property type="match status" value="1"/>
</dbReference>
<evidence type="ECO:0000256" key="7">
    <source>
        <dbReference type="ARBA" id="ARBA00049047"/>
    </source>
</evidence>
<dbReference type="OrthoDB" id="9804578at2"/>
<dbReference type="PANTHER" id="PTHR43406">
    <property type="entry name" value="TRYPTOPHAN SYNTHASE, ALPHA CHAIN"/>
    <property type="match status" value="1"/>
</dbReference>
<dbReference type="GO" id="GO:0005829">
    <property type="term" value="C:cytosol"/>
    <property type="evidence" value="ECO:0007669"/>
    <property type="project" value="TreeGrafter"/>
</dbReference>
<dbReference type="EC" id="4.2.1.20" evidence="8"/>
<evidence type="ECO:0000256" key="9">
    <source>
        <dbReference type="RuleBase" id="RU003662"/>
    </source>
</evidence>
<dbReference type="Gene3D" id="3.20.20.70">
    <property type="entry name" value="Aldolase class I"/>
    <property type="match status" value="1"/>
</dbReference>
<protein>
    <recommendedName>
        <fullName evidence="8">Tryptophan synthase alpha chain</fullName>
        <ecNumber evidence="8">4.2.1.20</ecNumber>
    </recommendedName>
</protein>
<evidence type="ECO:0000256" key="5">
    <source>
        <dbReference type="ARBA" id="ARBA00023141"/>
    </source>
</evidence>
<evidence type="ECO:0000256" key="8">
    <source>
        <dbReference type="HAMAP-Rule" id="MF_00131"/>
    </source>
</evidence>
<dbReference type="SUPFAM" id="SSF51366">
    <property type="entry name" value="Ribulose-phoshate binding barrel"/>
    <property type="match status" value="1"/>
</dbReference>
<evidence type="ECO:0000256" key="1">
    <source>
        <dbReference type="ARBA" id="ARBA00004733"/>
    </source>
</evidence>
<evidence type="ECO:0000256" key="6">
    <source>
        <dbReference type="ARBA" id="ARBA00023239"/>
    </source>
</evidence>